<feature type="region of interest" description="Disordered" evidence="1">
    <location>
        <begin position="24"/>
        <end position="59"/>
    </location>
</feature>
<organism evidence="3 4">
    <name type="scientific">Hericium alpestre</name>
    <dbReference type="NCBI Taxonomy" id="135208"/>
    <lineage>
        <taxon>Eukaryota</taxon>
        <taxon>Fungi</taxon>
        <taxon>Dikarya</taxon>
        <taxon>Basidiomycota</taxon>
        <taxon>Agaricomycotina</taxon>
        <taxon>Agaricomycetes</taxon>
        <taxon>Russulales</taxon>
        <taxon>Hericiaceae</taxon>
        <taxon>Hericium</taxon>
    </lineage>
</organism>
<gene>
    <name evidence="3" type="ORF">EWM64_g6248</name>
</gene>
<evidence type="ECO:0000313" key="4">
    <source>
        <dbReference type="Proteomes" id="UP000298061"/>
    </source>
</evidence>
<feature type="chain" id="PRO_5021347277" evidence="2">
    <location>
        <begin position="25"/>
        <end position="59"/>
    </location>
</feature>
<protein>
    <submittedName>
        <fullName evidence="3">Uncharacterized protein</fullName>
    </submittedName>
</protein>
<keyword evidence="2" id="KW-0732">Signal</keyword>
<sequence length="59" mass="6558">MQFNRSFLAAFLLVFVLLSSPVLARHGDDDDGDGDRGGDNDGDRDRDGDRVDTFNHFPC</sequence>
<dbReference type="Proteomes" id="UP000298061">
    <property type="component" value="Unassembled WGS sequence"/>
</dbReference>
<evidence type="ECO:0000256" key="1">
    <source>
        <dbReference type="SAM" id="MobiDB-lite"/>
    </source>
</evidence>
<dbReference type="EMBL" id="SFCI01000830">
    <property type="protein sequence ID" value="TFY77765.1"/>
    <property type="molecule type" value="Genomic_DNA"/>
</dbReference>
<dbReference type="AlphaFoldDB" id="A0A4Y9ZT70"/>
<feature type="compositionally biased region" description="Basic and acidic residues" evidence="1">
    <location>
        <begin position="34"/>
        <end position="53"/>
    </location>
</feature>
<comment type="caution">
    <text evidence="3">The sequence shown here is derived from an EMBL/GenBank/DDBJ whole genome shotgun (WGS) entry which is preliminary data.</text>
</comment>
<evidence type="ECO:0000313" key="3">
    <source>
        <dbReference type="EMBL" id="TFY77765.1"/>
    </source>
</evidence>
<keyword evidence="4" id="KW-1185">Reference proteome</keyword>
<name>A0A4Y9ZT70_9AGAM</name>
<reference evidence="3 4" key="1">
    <citation type="submission" date="2019-02" db="EMBL/GenBank/DDBJ databases">
        <title>Genome sequencing of the rare red list fungi Hericium alpestre (H. flagellum).</title>
        <authorList>
            <person name="Buettner E."/>
            <person name="Kellner H."/>
        </authorList>
    </citation>
    <scope>NUCLEOTIDE SEQUENCE [LARGE SCALE GENOMIC DNA]</scope>
    <source>
        <strain evidence="3 4">DSM 108284</strain>
    </source>
</reference>
<accession>A0A4Y9ZT70</accession>
<feature type="signal peptide" evidence="2">
    <location>
        <begin position="1"/>
        <end position="24"/>
    </location>
</feature>
<evidence type="ECO:0000256" key="2">
    <source>
        <dbReference type="SAM" id="SignalP"/>
    </source>
</evidence>
<proteinExistence type="predicted"/>